<dbReference type="AlphaFoldDB" id="A0A7K3W5E5"/>
<keyword evidence="2" id="KW-0812">Transmembrane</keyword>
<dbReference type="PANTHER" id="PTHR30576:SF10">
    <property type="entry name" value="SLL5057 PROTEIN"/>
    <property type="match status" value="1"/>
</dbReference>
<dbReference type="Proteomes" id="UP000470246">
    <property type="component" value="Unassembled WGS sequence"/>
</dbReference>
<reference evidence="4 5" key="1">
    <citation type="submission" date="2020-02" db="EMBL/GenBank/DDBJ databases">
        <title>Geodermatophilus sabuli CPCC 205279 I12A-02694.</title>
        <authorList>
            <person name="Jiang Z."/>
        </authorList>
    </citation>
    <scope>NUCLEOTIDE SEQUENCE [LARGE SCALE GENOMIC DNA]</scope>
    <source>
        <strain evidence="4 5">I12A-02694</strain>
    </source>
</reference>
<gene>
    <name evidence="4" type="ORF">GCU56_14390</name>
</gene>
<name>A0A7K3W5E5_9ACTN</name>
<evidence type="ECO:0000313" key="5">
    <source>
        <dbReference type="Proteomes" id="UP000470246"/>
    </source>
</evidence>
<keyword evidence="5" id="KW-1185">Reference proteome</keyword>
<dbReference type="RefSeq" id="WP_163482421.1">
    <property type="nucleotide sequence ID" value="NZ_JAAGWF010000015.1"/>
</dbReference>
<keyword evidence="2" id="KW-0472">Membrane</keyword>
<dbReference type="InterPro" id="IPR003362">
    <property type="entry name" value="Bact_transf"/>
</dbReference>
<evidence type="ECO:0000256" key="2">
    <source>
        <dbReference type="SAM" id="Phobius"/>
    </source>
</evidence>
<evidence type="ECO:0000313" key="4">
    <source>
        <dbReference type="EMBL" id="NEK59057.1"/>
    </source>
</evidence>
<sequence>MIVETTAVGHPPRWEGRVRRVLDLVLALLGLVVLSPLLVVLALWVRLDSPGPALLRQERVGLSRRPFTAYKFRSMVVGGDDGAHRALIAAELRGEDTARNGSTKLDADPRVTRSGHFLRRTSLDELPQLFNVVRGDMTLVGPRPCLPWEAELFPAEFDARFSVPPGLTGLWQVTARSAVGTLDMLALDLAYVRDRGLARDLKILLLTVPALLRGGGAR</sequence>
<dbReference type="PANTHER" id="PTHR30576">
    <property type="entry name" value="COLANIC BIOSYNTHESIS UDP-GLUCOSE LIPID CARRIER TRANSFERASE"/>
    <property type="match status" value="1"/>
</dbReference>
<feature type="domain" description="Bacterial sugar transferase" evidence="3">
    <location>
        <begin position="19"/>
        <end position="212"/>
    </location>
</feature>
<accession>A0A7K3W5E5</accession>
<comment type="similarity">
    <text evidence="1">Belongs to the bacterial sugar transferase family.</text>
</comment>
<keyword evidence="2" id="KW-1133">Transmembrane helix</keyword>
<proteinExistence type="inferred from homology"/>
<evidence type="ECO:0000256" key="1">
    <source>
        <dbReference type="ARBA" id="ARBA00006464"/>
    </source>
</evidence>
<dbReference type="Pfam" id="PF02397">
    <property type="entry name" value="Bac_transf"/>
    <property type="match status" value="1"/>
</dbReference>
<comment type="caution">
    <text evidence="4">The sequence shown here is derived from an EMBL/GenBank/DDBJ whole genome shotgun (WGS) entry which is preliminary data.</text>
</comment>
<feature type="transmembrane region" description="Helical" evidence="2">
    <location>
        <begin position="21"/>
        <end position="45"/>
    </location>
</feature>
<evidence type="ECO:0000259" key="3">
    <source>
        <dbReference type="Pfam" id="PF02397"/>
    </source>
</evidence>
<organism evidence="4 5">
    <name type="scientific">Geodermatophilus sabuli</name>
    <dbReference type="NCBI Taxonomy" id="1564158"/>
    <lineage>
        <taxon>Bacteria</taxon>
        <taxon>Bacillati</taxon>
        <taxon>Actinomycetota</taxon>
        <taxon>Actinomycetes</taxon>
        <taxon>Geodermatophilales</taxon>
        <taxon>Geodermatophilaceae</taxon>
        <taxon>Geodermatophilus</taxon>
    </lineage>
</organism>
<dbReference type="EMBL" id="JAAGWF010000015">
    <property type="protein sequence ID" value="NEK59057.1"/>
    <property type="molecule type" value="Genomic_DNA"/>
</dbReference>
<protein>
    <submittedName>
        <fullName evidence="4">Sugar transferase</fullName>
    </submittedName>
</protein>
<keyword evidence="4" id="KW-0808">Transferase</keyword>
<dbReference type="GO" id="GO:0016780">
    <property type="term" value="F:phosphotransferase activity, for other substituted phosphate groups"/>
    <property type="evidence" value="ECO:0007669"/>
    <property type="project" value="TreeGrafter"/>
</dbReference>